<reference evidence="2" key="1">
    <citation type="journal article" date="2013" name="Nature">
        <title>Draft genome of the wheat A-genome progenitor Triticum urartu.</title>
        <authorList>
            <person name="Ling H.Q."/>
            <person name="Zhao S."/>
            <person name="Liu D."/>
            <person name="Wang J."/>
            <person name="Sun H."/>
            <person name="Zhang C."/>
            <person name="Fan H."/>
            <person name="Li D."/>
            <person name="Dong L."/>
            <person name="Tao Y."/>
            <person name="Gao C."/>
            <person name="Wu H."/>
            <person name="Li Y."/>
            <person name="Cui Y."/>
            <person name="Guo X."/>
            <person name="Zheng S."/>
            <person name="Wang B."/>
            <person name="Yu K."/>
            <person name="Liang Q."/>
            <person name="Yang W."/>
            <person name="Lou X."/>
            <person name="Chen J."/>
            <person name="Feng M."/>
            <person name="Jian J."/>
            <person name="Zhang X."/>
            <person name="Luo G."/>
            <person name="Jiang Y."/>
            <person name="Liu J."/>
            <person name="Wang Z."/>
            <person name="Sha Y."/>
            <person name="Zhang B."/>
            <person name="Wu H."/>
            <person name="Tang D."/>
            <person name="Shen Q."/>
            <person name="Xue P."/>
            <person name="Zou S."/>
            <person name="Wang X."/>
            <person name="Liu X."/>
            <person name="Wang F."/>
            <person name="Yang Y."/>
            <person name="An X."/>
            <person name="Dong Z."/>
            <person name="Zhang K."/>
            <person name="Zhang X."/>
            <person name="Luo M.C."/>
            <person name="Dvorak J."/>
            <person name="Tong Y."/>
            <person name="Wang J."/>
            <person name="Yang H."/>
            <person name="Li Z."/>
            <person name="Wang D."/>
            <person name="Zhang A."/>
            <person name="Wang J."/>
        </authorList>
    </citation>
    <scope>NUCLEOTIDE SEQUENCE</scope>
    <source>
        <strain evidence="2">cv. G1812</strain>
    </source>
</reference>
<dbReference type="Proteomes" id="UP000015106">
    <property type="component" value="Chromosome 6"/>
</dbReference>
<dbReference type="EnsemblPlants" id="TuG1812G0600001885.01.T01">
    <property type="protein sequence ID" value="TuG1812G0600001885.01.T01.cds243032"/>
    <property type="gene ID" value="TuG1812G0600001885.01"/>
</dbReference>
<organism evidence="1 2">
    <name type="scientific">Triticum urartu</name>
    <name type="common">Red wild einkorn</name>
    <name type="synonym">Crithodium urartu</name>
    <dbReference type="NCBI Taxonomy" id="4572"/>
    <lineage>
        <taxon>Eukaryota</taxon>
        <taxon>Viridiplantae</taxon>
        <taxon>Streptophyta</taxon>
        <taxon>Embryophyta</taxon>
        <taxon>Tracheophyta</taxon>
        <taxon>Spermatophyta</taxon>
        <taxon>Magnoliopsida</taxon>
        <taxon>Liliopsida</taxon>
        <taxon>Poales</taxon>
        <taxon>Poaceae</taxon>
        <taxon>BOP clade</taxon>
        <taxon>Pooideae</taxon>
        <taxon>Triticodae</taxon>
        <taxon>Triticeae</taxon>
        <taxon>Triticinae</taxon>
        <taxon>Triticum</taxon>
    </lineage>
</organism>
<protein>
    <submittedName>
        <fullName evidence="1">Uncharacterized protein</fullName>
    </submittedName>
</protein>
<sequence>MVWIRMGSHTSCSPIPSPPVSWGTLGLLYIRQLPHHN</sequence>
<keyword evidence="2" id="KW-1185">Reference proteome</keyword>
<evidence type="ECO:0000313" key="1">
    <source>
        <dbReference type="EnsemblPlants" id="TuG1812G0600001885.01.T04.cds243036"/>
    </source>
</evidence>
<reference evidence="1" key="2">
    <citation type="submission" date="2018-03" db="EMBL/GenBank/DDBJ databases">
        <title>The Triticum urartu genome reveals the dynamic nature of wheat genome evolution.</title>
        <authorList>
            <person name="Ling H."/>
            <person name="Ma B."/>
            <person name="Shi X."/>
            <person name="Liu H."/>
            <person name="Dong L."/>
            <person name="Sun H."/>
            <person name="Cao Y."/>
            <person name="Gao Q."/>
            <person name="Zheng S."/>
            <person name="Li Y."/>
            <person name="Yu Y."/>
            <person name="Du H."/>
            <person name="Qi M."/>
            <person name="Li Y."/>
            <person name="Yu H."/>
            <person name="Cui Y."/>
            <person name="Wang N."/>
            <person name="Chen C."/>
            <person name="Wu H."/>
            <person name="Zhao Y."/>
            <person name="Zhang J."/>
            <person name="Li Y."/>
            <person name="Zhou W."/>
            <person name="Zhang B."/>
            <person name="Hu W."/>
            <person name="Eijk M."/>
            <person name="Tang J."/>
            <person name="Witsenboer H."/>
            <person name="Zhao S."/>
            <person name="Li Z."/>
            <person name="Zhang A."/>
            <person name="Wang D."/>
            <person name="Liang C."/>
        </authorList>
    </citation>
    <scope>NUCLEOTIDE SEQUENCE [LARGE SCALE GENOMIC DNA]</scope>
    <source>
        <strain evidence="1">cv. G1812</strain>
    </source>
</reference>
<dbReference type="EnsemblPlants" id="TuG1812G0600001885.01.T04">
    <property type="protein sequence ID" value="TuG1812G0600001885.01.T04.cds243036"/>
    <property type="gene ID" value="TuG1812G0600001885.01"/>
</dbReference>
<reference evidence="1" key="3">
    <citation type="submission" date="2022-06" db="UniProtKB">
        <authorList>
            <consortium name="EnsemblPlants"/>
        </authorList>
    </citation>
    <scope>IDENTIFICATION</scope>
</reference>
<dbReference type="Gramene" id="TuG1812G0600001885.01.T04">
    <property type="protein sequence ID" value="TuG1812G0600001885.01.T04.cds243036"/>
    <property type="gene ID" value="TuG1812G0600001885.01"/>
</dbReference>
<name>A0A8R7QQQ0_TRIUA</name>
<proteinExistence type="predicted"/>
<accession>A0A8R7QQQ0</accession>
<evidence type="ECO:0000313" key="2">
    <source>
        <dbReference type="Proteomes" id="UP000015106"/>
    </source>
</evidence>
<dbReference type="AlphaFoldDB" id="A0A8R7QQQ0"/>
<dbReference type="Gramene" id="TuG1812G0600001885.01.T01">
    <property type="protein sequence ID" value="TuG1812G0600001885.01.T01.cds243032"/>
    <property type="gene ID" value="TuG1812G0600001885.01"/>
</dbReference>